<dbReference type="EMBL" id="JXTP01000090">
    <property type="protein sequence ID" value="KIU26018.1"/>
    <property type="molecule type" value="Genomic_DNA"/>
</dbReference>
<name>A0A0D1JXT2_9SPHN</name>
<feature type="chain" id="PRO_5002246945" evidence="2">
    <location>
        <begin position="22"/>
        <end position="84"/>
    </location>
</feature>
<evidence type="ECO:0000256" key="1">
    <source>
        <dbReference type="SAM" id="Phobius"/>
    </source>
</evidence>
<sequence length="84" mass="7951">MLKKVVFAIATTSLVAAPALARPNPAANPAASLSVAKSLRVGHAGGKHGNDLAGGGLIVAVIAAAAVVAGVVVIADSGNNSASN</sequence>
<keyword evidence="1" id="KW-0472">Membrane</keyword>
<feature type="transmembrane region" description="Helical" evidence="1">
    <location>
        <begin position="52"/>
        <end position="75"/>
    </location>
</feature>
<comment type="caution">
    <text evidence="3">The sequence shown here is derived from an EMBL/GenBank/DDBJ whole genome shotgun (WGS) entry which is preliminary data.</text>
</comment>
<accession>A0A0D1JXT2</accession>
<evidence type="ECO:0000313" key="4">
    <source>
        <dbReference type="Proteomes" id="UP000033203"/>
    </source>
</evidence>
<dbReference type="PATRIC" id="fig|1549858.7.peg.3555"/>
<keyword evidence="2" id="KW-0732">Signal</keyword>
<keyword evidence="1" id="KW-1133">Transmembrane helix</keyword>
<gene>
    <name evidence="3" type="ORF">SR41_16780</name>
</gene>
<feature type="signal peptide" evidence="2">
    <location>
        <begin position="1"/>
        <end position="21"/>
    </location>
</feature>
<evidence type="ECO:0000256" key="2">
    <source>
        <dbReference type="SAM" id="SignalP"/>
    </source>
</evidence>
<protein>
    <submittedName>
        <fullName evidence="3">Membrane protein</fullName>
    </submittedName>
</protein>
<evidence type="ECO:0000313" key="3">
    <source>
        <dbReference type="EMBL" id="KIU26018.1"/>
    </source>
</evidence>
<dbReference type="Proteomes" id="UP000033203">
    <property type="component" value="Unassembled WGS sequence"/>
</dbReference>
<keyword evidence="1" id="KW-0812">Transmembrane</keyword>
<organism evidence="3 4">
    <name type="scientific">Sphingomonas melonis</name>
    <dbReference type="NCBI Taxonomy" id="152682"/>
    <lineage>
        <taxon>Bacteria</taxon>
        <taxon>Pseudomonadati</taxon>
        <taxon>Pseudomonadota</taxon>
        <taxon>Alphaproteobacteria</taxon>
        <taxon>Sphingomonadales</taxon>
        <taxon>Sphingomonadaceae</taxon>
        <taxon>Sphingomonas</taxon>
    </lineage>
</organism>
<dbReference type="AlphaFoldDB" id="A0A0D1JXT2"/>
<proteinExistence type="predicted"/>
<reference evidence="3 4" key="1">
    <citation type="submission" date="2015-01" db="EMBL/GenBank/DDBJ databases">
        <title>Genome of Sphingomonas taxi strain 30a.</title>
        <authorList>
            <person name="Eevers N."/>
            <person name="Van Hamme J."/>
            <person name="Bottos E."/>
            <person name="Weyens N."/>
            <person name="Vangronsveld J."/>
        </authorList>
    </citation>
    <scope>NUCLEOTIDE SEQUENCE [LARGE SCALE GENOMIC DNA]</scope>
    <source>
        <strain evidence="3 4">30a</strain>
    </source>
</reference>